<feature type="domain" description="Glycosyltransferase subfamily 4-like N-terminal" evidence="5">
    <location>
        <begin position="18"/>
        <end position="205"/>
    </location>
</feature>
<proteinExistence type="inferred from homology"/>
<evidence type="ECO:0000259" key="4">
    <source>
        <dbReference type="Pfam" id="PF00534"/>
    </source>
</evidence>
<dbReference type="Pfam" id="PF13439">
    <property type="entry name" value="Glyco_transf_4"/>
    <property type="match status" value="1"/>
</dbReference>
<sequence>MKKLNIAFIIGQFPSLSETFILNQITGLLDRGHRVDIYASRPAKTGKMHQEVVQYHLLDRCIYDDMPGSRAQCMAAAATIVMRKPRLAKLFNAVKYGKEALSLRALFIADKMGGKTYDVIYCHFGDLGKIGALLKETGVTNAQIATTFHGRDVSAYLDQKGADAYKLLFQKGDLFMPISENWKSKLIRLGCDPDKTIVHRMGIDTGKFSYIPRMLEAGEKVRLVTVARLVEKKGVEYGIRGVAEALKHYPHIEYAIIGDGPLKAYLQGVVSDLGVQDHVFLLGSKEQHEVIQVLNQSHIMLAPSVTASDGDQEGIPVVLMEALSMGLPVISTLHSGIPEVVSDGQSGYLVPEKDSMEIARTILYMAGHAEEWADMGRFGRQFVENHYSIDGLNDRLVQLFQAASSQEAFWGKEAYDVEYSHH</sequence>
<evidence type="ECO:0000313" key="7">
    <source>
        <dbReference type="Proteomes" id="UP000293568"/>
    </source>
</evidence>
<gene>
    <name evidence="6" type="ORF">ET464_13170</name>
</gene>
<dbReference type="PANTHER" id="PTHR12526">
    <property type="entry name" value="GLYCOSYLTRANSFERASE"/>
    <property type="match status" value="1"/>
</dbReference>
<comment type="similarity">
    <text evidence="1">Belongs to the glycosyltransferase group 1 family. Glycosyltransferase 4 subfamily.</text>
</comment>
<dbReference type="PANTHER" id="PTHR12526:SF640">
    <property type="entry name" value="COLANIC ACID BIOSYNTHESIS GLYCOSYLTRANSFERASE WCAL-RELATED"/>
    <property type="match status" value="1"/>
</dbReference>
<dbReference type="EMBL" id="CP035492">
    <property type="protein sequence ID" value="QAY67208.1"/>
    <property type="molecule type" value="Genomic_DNA"/>
</dbReference>
<organism evidence="6 7">
    <name type="scientific">Paenibacillus protaetiae</name>
    <dbReference type="NCBI Taxonomy" id="2509456"/>
    <lineage>
        <taxon>Bacteria</taxon>
        <taxon>Bacillati</taxon>
        <taxon>Bacillota</taxon>
        <taxon>Bacilli</taxon>
        <taxon>Bacillales</taxon>
        <taxon>Paenibacillaceae</taxon>
        <taxon>Paenibacillus</taxon>
    </lineage>
</organism>
<dbReference type="InterPro" id="IPR001296">
    <property type="entry name" value="Glyco_trans_1"/>
</dbReference>
<dbReference type="Pfam" id="PF00534">
    <property type="entry name" value="Glycos_transf_1"/>
    <property type="match status" value="1"/>
</dbReference>
<feature type="domain" description="Glycosyl transferase family 1" evidence="4">
    <location>
        <begin position="217"/>
        <end position="380"/>
    </location>
</feature>
<dbReference type="AlphaFoldDB" id="A0A4P6F9P1"/>
<dbReference type="Gene3D" id="3.40.50.2000">
    <property type="entry name" value="Glycogen Phosphorylase B"/>
    <property type="match status" value="2"/>
</dbReference>
<dbReference type="Proteomes" id="UP000293568">
    <property type="component" value="Chromosome"/>
</dbReference>
<protein>
    <submittedName>
        <fullName evidence="6">Colanic acid biosynthesis glycosyltransferase WcaL</fullName>
    </submittedName>
</protein>
<dbReference type="RefSeq" id="WP_129441588.1">
    <property type="nucleotide sequence ID" value="NZ_CP035492.1"/>
</dbReference>
<dbReference type="InterPro" id="IPR028098">
    <property type="entry name" value="Glyco_trans_4-like_N"/>
</dbReference>
<evidence type="ECO:0000256" key="1">
    <source>
        <dbReference type="ARBA" id="ARBA00009481"/>
    </source>
</evidence>
<accession>A0A4P6F9P1</accession>
<dbReference type="OrthoDB" id="73743at2"/>
<keyword evidence="3 6" id="KW-0808">Transferase</keyword>
<evidence type="ECO:0000259" key="5">
    <source>
        <dbReference type="Pfam" id="PF13439"/>
    </source>
</evidence>
<dbReference type="KEGG" id="pprt:ET464_13170"/>
<dbReference type="GO" id="GO:0016757">
    <property type="term" value="F:glycosyltransferase activity"/>
    <property type="evidence" value="ECO:0007669"/>
    <property type="project" value="UniProtKB-KW"/>
</dbReference>
<evidence type="ECO:0000256" key="3">
    <source>
        <dbReference type="ARBA" id="ARBA00022679"/>
    </source>
</evidence>
<dbReference type="SUPFAM" id="SSF53756">
    <property type="entry name" value="UDP-Glycosyltransferase/glycogen phosphorylase"/>
    <property type="match status" value="1"/>
</dbReference>
<reference evidence="6 7" key="1">
    <citation type="submission" date="2019-01" db="EMBL/GenBank/DDBJ databases">
        <title>Genome sequencing of strain FW100M-2.</title>
        <authorList>
            <person name="Heo J."/>
            <person name="Kim S.-J."/>
            <person name="Kim J.-S."/>
            <person name="Hong S.-B."/>
            <person name="Kwon S.-W."/>
        </authorList>
    </citation>
    <scope>NUCLEOTIDE SEQUENCE [LARGE SCALE GENOMIC DNA]</scope>
    <source>
        <strain evidence="6 7">FW100M-2</strain>
    </source>
</reference>
<evidence type="ECO:0000256" key="2">
    <source>
        <dbReference type="ARBA" id="ARBA00022676"/>
    </source>
</evidence>
<keyword evidence="2" id="KW-0328">Glycosyltransferase</keyword>
<keyword evidence="7" id="KW-1185">Reference proteome</keyword>
<evidence type="ECO:0000313" key="6">
    <source>
        <dbReference type="EMBL" id="QAY67208.1"/>
    </source>
</evidence>
<name>A0A4P6F9P1_9BACL</name>